<dbReference type="Pfam" id="PF05593">
    <property type="entry name" value="RHS_repeat"/>
    <property type="match status" value="1"/>
</dbReference>
<evidence type="ECO:0008006" key="3">
    <source>
        <dbReference type="Google" id="ProtNLM"/>
    </source>
</evidence>
<comment type="caution">
    <text evidence="1">The sequence shown here is derived from an EMBL/GenBank/DDBJ whole genome shotgun (WGS) entry which is preliminary data.</text>
</comment>
<dbReference type="NCBIfam" id="TIGR01643">
    <property type="entry name" value="YD_repeat_2x"/>
    <property type="match status" value="1"/>
</dbReference>
<dbReference type="InterPro" id="IPR006530">
    <property type="entry name" value="YD"/>
</dbReference>
<proteinExistence type="predicted"/>
<evidence type="ECO:0000313" key="1">
    <source>
        <dbReference type="EMBL" id="MCE2597440.1"/>
    </source>
</evidence>
<keyword evidence="2" id="KW-1185">Reference proteome</keyword>
<reference evidence="1 2" key="1">
    <citation type="journal article" date="2022" name="Environ. Microbiol. Rep.">
        <title>Eco-phylogenetic analyses reveal divergent evolution of vitamin B12 metabolism in the marine bacterial family 'Psychromonadaceae'.</title>
        <authorList>
            <person name="Jin X."/>
            <person name="Yang Y."/>
            <person name="Cao H."/>
            <person name="Gao B."/>
            <person name="Zhao Z."/>
        </authorList>
    </citation>
    <scope>NUCLEOTIDE SEQUENCE [LARGE SCALE GENOMIC DNA]</scope>
    <source>
        <strain evidence="1 2">MKS20</strain>
    </source>
</reference>
<dbReference type="EMBL" id="JAIMJA010000066">
    <property type="protein sequence ID" value="MCE2597440.1"/>
    <property type="molecule type" value="Genomic_DNA"/>
</dbReference>
<dbReference type="PANTHER" id="PTHR32305:SF15">
    <property type="entry name" value="PROTEIN RHSA-RELATED"/>
    <property type="match status" value="1"/>
</dbReference>
<evidence type="ECO:0000313" key="2">
    <source>
        <dbReference type="Proteomes" id="UP001201273"/>
    </source>
</evidence>
<feature type="non-terminal residue" evidence="1">
    <location>
        <position position="424"/>
    </location>
</feature>
<gene>
    <name evidence="1" type="ORF">K6Y31_21990</name>
</gene>
<dbReference type="PANTHER" id="PTHR32305">
    <property type="match status" value="1"/>
</dbReference>
<dbReference type="Gene3D" id="2.180.10.10">
    <property type="entry name" value="RHS repeat-associated core"/>
    <property type="match status" value="2"/>
</dbReference>
<sequence length="424" mass="47562">MSVLGEHQYDENTGLLAFDTDGNGVKTQYLYDAIGRQWKVIRDADGDKLTTEYGYNNKGQQIWIDVEGERTDIQFDNNNRQVRVSQGGVATEYVYDGLGRVVNQIEGGLVGDSVLEERITAYHYDAQGNQVKSKVRSGKDWKGAKSSQTVNYEYNRAGQRTAQSVVAEGTGVTRTLYNELGQVRFQVNALNYVTELFYDAAGQVTHKRQYAGVVSGGDWTEAAVAERIHASEADDRVTEYRYDADGRVTLEINPAGYGTGYQYNDNGRVVTTTRYSTKVTEPGWETAADNRLTRTVYNDKGELWFSIGSKGEITERRYDKVGRLSHTMRYDAAFLPADNSDASLIALLSALQEADAATTRTELRVYDSLGRLRFSQDGDGFLVEYQYNRLSQTVRKREYIDNQAVSKALQEVQAGQTEQSLYES</sequence>
<protein>
    <recommendedName>
        <fullName evidence="3">YD repeat-containing protein</fullName>
    </recommendedName>
</protein>
<organism evidence="1 2">
    <name type="scientific">Motilimonas cestriensis</name>
    <dbReference type="NCBI Taxonomy" id="2742685"/>
    <lineage>
        <taxon>Bacteria</taxon>
        <taxon>Pseudomonadati</taxon>
        <taxon>Pseudomonadota</taxon>
        <taxon>Gammaproteobacteria</taxon>
        <taxon>Alteromonadales</taxon>
        <taxon>Alteromonadales genera incertae sedis</taxon>
        <taxon>Motilimonas</taxon>
    </lineage>
</organism>
<dbReference type="InterPro" id="IPR050708">
    <property type="entry name" value="T6SS_VgrG/RHS"/>
</dbReference>
<name>A0ABS8WJA1_9GAMM</name>
<accession>A0ABS8WJA1</accession>
<dbReference type="Proteomes" id="UP001201273">
    <property type="component" value="Unassembled WGS sequence"/>
</dbReference>
<dbReference type="InterPro" id="IPR031325">
    <property type="entry name" value="RHS_repeat"/>
</dbReference>